<keyword evidence="4" id="KW-1185">Reference proteome</keyword>
<reference evidence="3 4" key="1">
    <citation type="journal article" date="2023" name="Arcadia Sci">
        <title>De novo assembly of a long-read Amblyomma americanum tick genome.</title>
        <authorList>
            <person name="Chou S."/>
            <person name="Poskanzer K.E."/>
            <person name="Rollins M."/>
            <person name="Thuy-Boun P.S."/>
        </authorList>
    </citation>
    <scope>NUCLEOTIDE SEQUENCE [LARGE SCALE GENOMIC DNA]</scope>
    <source>
        <strain evidence="3">F_SG_1</strain>
        <tissue evidence="3">Salivary glands</tissue>
    </source>
</reference>
<dbReference type="PANTHER" id="PTHR37984:SF13">
    <property type="entry name" value="RIBONUCLEASE H"/>
    <property type="match status" value="1"/>
</dbReference>
<organism evidence="3 4">
    <name type="scientific">Amblyomma americanum</name>
    <name type="common">Lone star tick</name>
    <dbReference type="NCBI Taxonomy" id="6943"/>
    <lineage>
        <taxon>Eukaryota</taxon>
        <taxon>Metazoa</taxon>
        <taxon>Ecdysozoa</taxon>
        <taxon>Arthropoda</taxon>
        <taxon>Chelicerata</taxon>
        <taxon>Arachnida</taxon>
        <taxon>Acari</taxon>
        <taxon>Parasitiformes</taxon>
        <taxon>Ixodida</taxon>
        <taxon>Ixodoidea</taxon>
        <taxon>Ixodidae</taxon>
        <taxon>Amblyomminae</taxon>
        <taxon>Amblyomma</taxon>
    </lineage>
</organism>
<dbReference type="InterPro" id="IPR050951">
    <property type="entry name" value="Retrovirus_Pol_polyprotein"/>
</dbReference>
<dbReference type="Pfam" id="PF00665">
    <property type="entry name" value="rve"/>
    <property type="match status" value="1"/>
</dbReference>
<dbReference type="PANTHER" id="PTHR37984">
    <property type="entry name" value="PROTEIN CBG26694"/>
    <property type="match status" value="1"/>
</dbReference>
<dbReference type="PROSITE" id="PS50994">
    <property type="entry name" value="INTEGRASE"/>
    <property type="match status" value="1"/>
</dbReference>
<name>A0AAQ4ET01_AMBAM</name>
<dbReference type="GO" id="GO:0015074">
    <property type="term" value="P:DNA integration"/>
    <property type="evidence" value="ECO:0007669"/>
    <property type="project" value="InterPro"/>
</dbReference>
<proteinExistence type="predicted"/>
<evidence type="ECO:0000313" key="3">
    <source>
        <dbReference type="EMBL" id="KAK8777871.1"/>
    </source>
</evidence>
<dbReference type="GO" id="GO:0003676">
    <property type="term" value="F:nucleic acid binding"/>
    <property type="evidence" value="ECO:0007669"/>
    <property type="project" value="InterPro"/>
</dbReference>
<dbReference type="SUPFAM" id="SSF53098">
    <property type="entry name" value="Ribonuclease H-like"/>
    <property type="match status" value="1"/>
</dbReference>
<feature type="compositionally biased region" description="Low complexity" evidence="1">
    <location>
        <begin position="436"/>
        <end position="449"/>
    </location>
</feature>
<dbReference type="InterPro" id="IPR001584">
    <property type="entry name" value="Integrase_cat-core"/>
</dbReference>
<sequence length="470" mass="52285">MPTYGALEPFQGEGGAWTEYLERVKLFFDANSVPEENKKSVFLTCCGSSTYSLLRSLLTPKTPDQVSIDEIFSMLSGHYIPKPSVVVCRFRLNSHSRQPEESISDYTASLKKLSANCEYGTFLPDILRDRLVCGINDASMQRRLLEEPNLTFESAVKLLNAMETAKRDSSMLMQAQGMIEAQTVHVDAYSKWVEVVPVHAPSADATIRCLRTIFSTHGIPDIIVSDNGPAFTSEKYADFLSKNGIRRILIPPYHPASNGAAERVVQTIKGKLKKAAPGDFQTNIDRILLSYRTTPHAFTGSPPAELLMGRQLQTPIQRMHNSLRAHADFKQLKQKMRCDSNARKSCLPSPGEPVFVRNFRPGPAWIAGTVRHPTSSSSLQIELEDGTLWNRHTDHVRPRRTPGVLSDDEEPPPALAATTDMEQLSPPRCSLSTEPSTTASARQQQSSAAPLHPQLRRSTRVRKPVIYYGL</sequence>
<accession>A0AAQ4ET01</accession>
<protein>
    <recommendedName>
        <fullName evidence="2">Integrase catalytic domain-containing protein</fullName>
    </recommendedName>
</protein>
<dbReference type="InterPro" id="IPR012337">
    <property type="entry name" value="RNaseH-like_sf"/>
</dbReference>
<evidence type="ECO:0000256" key="1">
    <source>
        <dbReference type="SAM" id="MobiDB-lite"/>
    </source>
</evidence>
<dbReference type="AlphaFoldDB" id="A0AAQ4ET01"/>
<dbReference type="FunFam" id="3.30.420.10:FF:000063">
    <property type="entry name" value="Retrovirus-related Pol polyprotein from transposon 297-like Protein"/>
    <property type="match status" value="1"/>
</dbReference>
<feature type="domain" description="Integrase catalytic" evidence="2">
    <location>
        <begin position="144"/>
        <end position="311"/>
    </location>
</feature>
<dbReference type="InterPro" id="IPR036397">
    <property type="entry name" value="RNaseH_sf"/>
</dbReference>
<dbReference type="Proteomes" id="UP001321473">
    <property type="component" value="Unassembled WGS sequence"/>
</dbReference>
<gene>
    <name evidence="3" type="ORF">V5799_020787</name>
</gene>
<evidence type="ECO:0000259" key="2">
    <source>
        <dbReference type="PROSITE" id="PS50994"/>
    </source>
</evidence>
<dbReference type="Gene3D" id="3.30.420.10">
    <property type="entry name" value="Ribonuclease H-like superfamily/Ribonuclease H"/>
    <property type="match status" value="1"/>
</dbReference>
<evidence type="ECO:0000313" key="4">
    <source>
        <dbReference type="Proteomes" id="UP001321473"/>
    </source>
</evidence>
<dbReference type="EMBL" id="JARKHS020011383">
    <property type="protein sequence ID" value="KAK8777871.1"/>
    <property type="molecule type" value="Genomic_DNA"/>
</dbReference>
<feature type="region of interest" description="Disordered" evidence="1">
    <location>
        <begin position="392"/>
        <end position="458"/>
    </location>
</feature>
<comment type="caution">
    <text evidence="3">The sequence shown here is derived from an EMBL/GenBank/DDBJ whole genome shotgun (WGS) entry which is preliminary data.</text>
</comment>